<dbReference type="OrthoDB" id="2496321at2759"/>
<proteinExistence type="predicted"/>
<protein>
    <submittedName>
        <fullName evidence="2">Uncharacterized protein</fullName>
    </submittedName>
</protein>
<sequence>MYHHQPFSSHQPQPILPTTPLRSSLYQTHPAIVLDSRFDRFDELQNDDIYVSDDWCFVCSSQTKLKTICKRDFTDPLGGYPDGVNLLKNDTWVPNHSIFSSNTGQRKPTGLLGVHDDWPRNEGYSGDEALKDAQRSYDMSQLENTPNTYRSTRLFTSREPNLPLRSLYRDHADRSAEFDSADHPDRSKPSKASRHLGYHAPDSSSILERSTDADSLDDHSWSTSSFDYQKSNFDQPSTPSYTSSTDALSPILCDKWPVVRVDNISWGQTVEGILDWLPTQDCLPPSELCPLPIHILCTPADGKTLNYCFIEMRNLASAHLLVRHRHATKLNTRPCSVGLTSLKELHDNIVPDYSKGIMATAEELLRLCVASTVKDLKAPERPFLHLVSIILHYAVLPKIQIYSAAHGSNQSGEEHTRHDRLRMIYVLAMQSLIWSFVAQFGLVGLLDEVPNLNQWNNGPIRASRDNRFGCVANHPQCDPRIRPTHLGLKNHHLLSPTQNENQIEALLHEITHSRIPNMKDGENAYAFL</sequence>
<keyword evidence="3" id="KW-1185">Reference proteome</keyword>
<dbReference type="SUPFAM" id="SSF54928">
    <property type="entry name" value="RNA-binding domain, RBD"/>
    <property type="match status" value="1"/>
</dbReference>
<accession>F4S4L4</accession>
<dbReference type="VEuPathDB" id="FungiDB:MELLADRAFT_67834"/>
<gene>
    <name evidence="2" type="ORF">MELLADRAFT_67834</name>
</gene>
<dbReference type="InterPro" id="IPR035979">
    <property type="entry name" value="RBD_domain_sf"/>
</dbReference>
<dbReference type="CDD" id="cd00590">
    <property type="entry name" value="RRM_SF"/>
    <property type="match status" value="1"/>
</dbReference>
<dbReference type="RefSeq" id="XP_007416281.1">
    <property type="nucleotide sequence ID" value="XM_007416219.1"/>
</dbReference>
<feature type="region of interest" description="Disordered" evidence="1">
    <location>
        <begin position="1"/>
        <end position="20"/>
    </location>
</feature>
<dbReference type="GeneID" id="18930914"/>
<feature type="compositionally biased region" description="Polar residues" evidence="1">
    <location>
        <begin position="1"/>
        <end position="12"/>
    </location>
</feature>
<dbReference type="Gene3D" id="3.30.70.330">
    <property type="match status" value="1"/>
</dbReference>
<dbReference type="eggNOG" id="ENOG502RSD8">
    <property type="taxonomic scope" value="Eukaryota"/>
</dbReference>
<dbReference type="AlphaFoldDB" id="F4S4L4"/>
<dbReference type="GO" id="GO:0003676">
    <property type="term" value="F:nucleic acid binding"/>
    <property type="evidence" value="ECO:0007669"/>
    <property type="project" value="InterPro"/>
</dbReference>
<feature type="region of interest" description="Disordered" evidence="1">
    <location>
        <begin position="175"/>
        <end position="211"/>
    </location>
</feature>
<dbReference type="EMBL" id="GL883147">
    <property type="protein sequence ID" value="EGG00435.1"/>
    <property type="molecule type" value="Genomic_DNA"/>
</dbReference>
<dbReference type="InterPro" id="IPR012677">
    <property type="entry name" value="Nucleotide-bd_a/b_plait_sf"/>
</dbReference>
<dbReference type="HOGENOM" id="CLU_515876_0_0_1"/>
<dbReference type="STRING" id="747676.F4S4L4"/>
<dbReference type="KEGG" id="mlr:MELLADRAFT_67834"/>
<reference evidence="3" key="1">
    <citation type="journal article" date="2011" name="Proc. Natl. Acad. Sci. U.S.A.">
        <title>Obligate biotrophy features unraveled by the genomic analysis of rust fungi.</title>
        <authorList>
            <person name="Duplessis S."/>
            <person name="Cuomo C.A."/>
            <person name="Lin Y.-C."/>
            <person name="Aerts A."/>
            <person name="Tisserant E."/>
            <person name="Veneault-Fourrey C."/>
            <person name="Joly D.L."/>
            <person name="Hacquard S."/>
            <person name="Amselem J."/>
            <person name="Cantarel B.L."/>
            <person name="Chiu R."/>
            <person name="Coutinho P.M."/>
            <person name="Feau N."/>
            <person name="Field M."/>
            <person name="Frey P."/>
            <person name="Gelhaye E."/>
            <person name="Goldberg J."/>
            <person name="Grabherr M.G."/>
            <person name="Kodira C.D."/>
            <person name="Kohler A."/>
            <person name="Kuees U."/>
            <person name="Lindquist E.A."/>
            <person name="Lucas S.M."/>
            <person name="Mago R."/>
            <person name="Mauceli E."/>
            <person name="Morin E."/>
            <person name="Murat C."/>
            <person name="Pangilinan J.L."/>
            <person name="Park R."/>
            <person name="Pearson M."/>
            <person name="Quesneville H."/>
            <person name="Rouhier N."/>
            <person name="Sakthikumar S."/>
            <person name="Salamov A.A."/>
            <person name="Schmutz J."/>
            <person name="Selles B."/>
            <person name="Shapiro H."/>
            <person name="Tanguay P."/>
            <person name="Tuskan G.A."/>
            <person name="Henrissat B."/>
            <person name="Van de Peer Y."/>
            <person name="Rouze P."/>
            <person name="Ellis J.G."/>
            <person name="Dodds P.N."/>
            <person name="Schein J.E."/>
            <person name="Zhong S."/>
            <person name="Hamelin R.C."/>
            <person name="Grigoriev I.V."/>
            <person name="Szabo L.J."/>
            <person name="Martin F."/>
        </authorList>
    </citation>
    <scope>NUCLEOTIDE SEQUENCE [LARGE SCALE GENOMIC DNA]</scope>
    <source>
        <strain evidence="3">98AG31 / pathotype 3-4-7</strain>
    </source>
</reference>
<dbReference type="InParanoid" id="F4S4L4"/>
<name>F4S4L4_MELLP</name>
<evidence type="ECO:0000313" key="2">
    <source>
        <dbReference type="EMBL" id="EGG00435.1"/>
    </source>
</evidence>
<organism evidence="3">
    <name type="scientific">Melampsora larici-populina (strain 98AG31 / pathotype 3-4-7)</name>
    <name type="common">Poplar leaf rust fungus</name>
    <dbReference type="NCBI Taxonomy" id="747676"/>
    <lineage>
        <taxon>Eukaryota</taxon>
        <taxon>Fungi</taxon>
        <taxon>Dikarya</taxon>
        <taxon>Basidiomycota</taxon>
        <taxon>Pucciniomycotina</taxon>
        <taxon>Pucciniomycetes</taxon>
        <taxon>Pucciniales</taxon>
        <taxon>Melampsoraceae</taxon>
        <taxon>Melampsora</taxon>
    </lineage>
</organism>
<evidence type="ECO:0000313" key="3">
    <source>
        <dbReference type="Proteomes" id="UP000001072"/>
    </source>
</evidence>
<dbReference type="Proteomes" id="UP000001072">
    <property type="component" value="Unassembled WGS sequence"/>
</dbReference>
<feature type="compositionally biased region" description="Basic and acidic residues" evidence="1">
    <location>
        <begin position="175"/>
        <end position="188"/>
    </location>
</feature>
<evidence type="ECO:0000256" key="1">
    <source>
        <dbReference type="SAM" id="MobiDB-lite"/>
    </source>
</evidence>